<feature type="compositionally biased region" description="Polar residues" evidence="1">
    <location>
        <begin position="43"/>
        <end position="59"/>
    </location>
</feature>
<proteinExistence type="predicted"/>
<evidence type="ECO:0000313" key="3">
    <source>
        <dbReference type="Proteomes" id="UP000410492"/>
    </source>
</evidence>
<protein>
    <submittedName>
        <fullName evidence="2">Uncharacterized protein</fullName>
    </submittedName>
</protein>
<feature type="region of interest" description="Disordered" evidence="1">
    <location>
        <begin position="1"/>
        <end position="164"/>
    </location>
</feature>
<reference evidence="2 3" key="1">
    <citation type="submission" date="2019-01" db="EMBL/GenBank/DDBJ databases">
        <authorList>
            <person name="Sayadi A."/>
        </authorList>
    </citation>
    <scope>NUCLEOTIDE SEQUENCE [LARGE SCALE GENOMIC DNA]</scope>
</reference>
<gene>
    <name evidence="2" type="ORF">CALMAC_LOCUS20982</name>
</gene>
<evidence type="ECO:0000256" key="1">
    <source>
        <dbReference type="SAM" id="MobiDB-lite"/>
    </source>
</evidence>
<name>A0A653DWN2_CALMS</name>
<keyword evidence="3" id="KW-1185">Reference proteome</keyword>
<feature type="compositionally biased region" description="Pro residues" evidence="1">
    <location>
        <begin position="23"/>
        <end position="33"/>
    </location>
</feature>
<sequence length="164" mass="17142">MEDTTGVVGSGSCVTLPLNIKTPPLPASTPPAPTAAAAPKENPVNSIHSVGSMAVNSINKTKHFGSKSAANRKTPKETPAVNGDPKNDDSSSSDQERGRKSPPKRKPPKVKRKKGGGAQVKKPPDDKRRKGSQTPAMASESGSDSEKESGSEKDSDSGARFKKR</sequence>
<feature type="compositionally biased region" description="Basic and acidic residues" evidence="1">
    <location>
        <begin position="144"/>
        <end position="164"/>
    </location>
</feature>
<organism evidence="2 3">
    <name type="scientific">Callosobruchus maculatus</name>
    <name type="common">Southern cowpea weevil</name>
    <name type="synonym">Pulse bruchid</name>
    <dbReference type="NCBI Taxonomy" id="64391"/>
    <lineage>
        <taxon>Eukaryota</taxon>
        <taxon>Metazoa</taxon>
        <taxon>Ecdysozoa</taxon>
        <taxon>Arthropoda</taxon>
        <taxon>Hexapoda</taxon>
        <taxon>Insecta</taxon>
        <taxon>Pterygota</taxon>
        <taxon>Neoptera</taxon>
        <taxon>Endopterygota</taxon>
        <taxon>Coleoptera</taxon>
        <taxon>Polyphaga</taxon>
        <taxon>Cucujiformia</taxon>
        <taxon>Chrysomeloidea</taxon>
        <taxon>Chrysomelidae</taxon>
        <taxon>Bruchinae</taxon>
        <taxon>Bruchini</taxon>
        <taxon>Callosobruchus</taxon>
    </lineage>
</organism>
<evidence type="ECO:0000313" key="2">
    <source>
        <dbReference type="EMBL" id="VEN64472.1"/>
    </source>
</evidence>
<feature type="compositionally biased region" description="Basic residues" evidence="1">
    <location>
        <begin position="100"/>
        <end position="115"/>
    </location>
</feature>
<dbReference type="AlphaFoldDB" id="A0A653DWN2"/>
<dbReference type="Proteomes" id="UP000410492">
    <property type="component" value="Unassembled WGS sequence"/>
</dbReference>
<accession>A0A653DWN2</accession>
<feature type="compositionally biased region" description="Basic and acidic residues" evidence="1">
    <location>
        <begin position="85"/>
        <end position="99"/>
    </location>
</feature>
<dbReference type="EMBL" id="CAACVG010015439">
    <property type="protein sequence ID" value="VEN64472.1"/>
    <property type="molecule type" value="Genomic_DNA"/>
</dbReference>